<dbReference type="GO" id="GO:0003964">
    <property type="term" value="F:RNA-directed DNA polymerase activity"/>
    <property type="evidence" value="ECO:0007669"/>
    <property type="project" value="UniProtKB-KW"/>
</dbReference>
<evidence type="ECO:0000256" key="9">
    <source>
        <dbReference type="ARBA" id="ARBA00023125"/>
    </source>
</evidence>
<reference evidence="17" key="1">
    <citation type="submission" date="2020-12" db="UniProtKB">
        <authorList>
            <consortium name="WormBaseParasite"/>
        </authorList>
    </citation>
    <scope>IDENTIFICATION</scope>
    <source>
        <strain evidence="17">MHco3</strain>
    </source>
</reference>
<dbReference type="InterPro" id="IPR000477">
    <property type="entry name" value="RT_dom"/>
</dbReference>
<keyword evidence="7" id="KW-0378">Hydrolase</keyword>
<feature type="domain" description="Reverse transcriptase" evidence="14">
    <location>
        <begin position="467"/>
        <end position="645"/>
    </location>
</feature>
<dbReference type="PANTHER" id="PTHR37984">
    <property type="entry name" value="PROTEIN CBG26694"/>
    <property type="match status" value="1"/>
</dbReference>
<organism evidence="16 17">
    <name type="scientific">Haemonchus contortus</name>
    <name type="common">Barber pole worm</name>
    <dbReference type="NCBI Taxonomy" id="6289"/>
    <lineage>
        <taxon>Eukaryota</taxon>
        <taxon>Metazoa</taxon>
        <taxon>Ecdysozoa</taxon>
        <taxon>Nematoda</taxon>
        <taxon>Chromadorea</taxon>
        <taxon>Rhabditida</taxon>
        <taxon>Rhabditina</taxon>
        <taxon>Rhabditomorpha</taxon>
        <taxon>Strongyloidea</taxon>
        <taxon>Trichostrongylidae</taxon>
        <taxon>Haemonchus</taxon>
    </lineage>
</organism>
<keyword evidence="10" id="KW-0511">Multifunctional enzyme</keyword>
<keyword evidence="5" id="KW-0540">Nuclease</keyword>
<dbReference type="GO" id="GO:0003677">
    <property type="term" value="F:DNA binding"/>
    <property type="evidence" value="ECO:0007669"/>
    <property type="project" value="UniProtKB-KW"/>
</dbReference>
<keyword evidence="11" id="KW-0862">Zinc</keyword>
<evidence type="ECO:0000256" key="10">
    <source>
        <dbReference type="ARBA" id="ARBA00023268"/>
    </source>
</evidence>
<dbReference type="GO" id="GO:0019899">
    <property type="term" value="F:enzyme binding"/>
    <property type="evidence" value="ECO:0007669"/>
    <property type="project" value="UniProtKB-ARBA"/>
</dbReference>
<keyword evidence="3" id="KW-0808">Transferase</keyword>
<dbReference type="InterPro" id="IPR036397">
    <property type="entry name" value="RNaseH_sf"/>
</dbReference>
<dbReference type="InterPro" id="IPR043502">
    <property type="entry name" value="DNA/RNA_pol_sf"/>
</dbReference>
<dbReference type="Pfam" id="PF13650">
    <property type="entry name" value="Asp_protease_2"/>
    <property type="match status" value="1"/>
</dbReference>
<dbReference type="PANTHER" id="PTHR37984:SF5">
    <property type="entry name" value="PROTEIN NYNRIN-LIKE"/>
    <property type="match status" value="1"/>
</dbReference>
<evidence type="ECO:0000256" key="3">
    <source>
        <dbReference type="ARBA" id="ARBA00022679"/>
    </source>
</evidence>
<evidence type="ECO:0000256" key="8">
    <source>
        <dbReference type="ARBA" id="ARBA00022918"/>
    </source>
</evidence>
<dbReference type="SUPFAM" id="SSF56672">
    <property type="entry name" value="DNA/RNA polymerases"/>
    <property type="match status" value="1"/>
</dbReference>
<dbReference type="GO" id="GO:0015074">
    <property type="term" value="P:DNA integration"/>
    <property type="evidence" value="ECO:0007669"/>
    <property type="project" value="InterPro"/>
</dbReference>
<dbReference type="GO" id="GO:0042575">
    <property type="term" value="C:DNA polymerase complex"/>
    <property type="evidence" value="ECO:0007669"/>
    <property type="project" value="UniProtKB-ARBA"/>
</dbReference>
<proteinExistence type="predicted"/>
<evidence type="ECO:0000313" key="16">
    <source>
        <dbReference type="Proteomes" id="UP000025227"/>
    </source>
</evidence>
<dbReference type="Pfam" id="PF17919">
    <property type="entry name" value="RT_RNaseH_2"/>
    <property type="match status" value="1"/>
</dbReference>
<dbReference type="PROSITE" id="PS50878">
    <property type="entry name" value="RT_POL"/>
    <property type="match status" value="1"/>
</dbReference>
<dbReference type="Gene3D" id="3.30.420.10">
    <property type="entry name" value="Ribonuclease H-like superfamily/Ribonuclease H"/>
    <property type="match status" value="1"/>
</dbReference>
<dbReference type="Proteomes" id="UP000025227">
    <property type="component" value="Unplaced"/>
</dbReference>
<keyword evidence="11" id="KW-0863">Zinc-finger</keyword>
<evidence type="ECO:0000256" key="4">
    <source>
        <dbReference type="ARBA" id="ARBA00022695"/>
    </source>
</evidence>
<dbReference type="Gene3D" id="3.30.70.270">
    <property type="match status" value="2"/>
</dbReference>
<dbReference type="InterPro" id="IPR036875">
    <property type="entry name" value="Znf_CCHC_sf"/>
</dbReference>
<dbReference type="FunFam" id="3.30.70.270:FF:000020">
    <property type="entry name" value="Transposon Tf2-6 polyprotein-like Protein"/>
    <property type="match status" value="1"/>
</dbReference>
<evidence type="ECO:0000313" key="17">
    <source>
        <dbReference type="WBParaSite" id="HCON_00179090-00001"/>
    </source>
</evidence>
<evidence type="ECO:0000259" key="14">
    <source>
        <dbReference type="PROSITE" id="PS50878"/>
    </source>
</evidence>
<keyword evidence="9" id="KW-0238">DNA-binding</keyword>
<dbReference type="FunFam" id="1.10.340.70:FF:000003">
    <property type="entry name" value="Protein CBG25708"/>
    <property type="match status" value="1"/>
</dbReference>
<dbReference type="GO" id="GO:0006508">
    <property type="term" value="P:proteolysis"/>
    <property type="evidence" value="ECO:0007669"/>
    <property type="project" value="UniProtKB-KW"/>
</dbReference>
<dbReference type="PROSITE" id="PS50158">
    <property type="entry name" value="ZF_CCHC"/>
    <property type="match status" value="1"/>
</dbReference>
<dbReference type="PROSITE" id="PS50994">
    <property type="entry name" value="INTEGRASE"/>
    <property type="match status" value="1"/>
</dbReference>
<dbReference type="Gene3D" id="4.10.60.10">
    <property type="entry name" value="Zinc finger, CCHC-type"/>
    <property type="match status" value="1"/>
</dbReference>
<dbReference type="CDD" id="cd09274">
    <property type="entry name" value="RNase_HI_RT_Ty3"/>
    <property type="match status" value="1"/>
</dbReference>
<dbReference type="SUPFAM" id="SSF53098">
    <property type="entry name" value="Ribonuclease H-like"/>
    <property type="match status" value="1"/>
</dbReference>
<keyword evidence="2" id="KW-0645">Protease</keyword>
<feature type="compositionally biased region" description="Basic and acidic residues" evidence="12">
    <location>
        <begin position="132"/>
        <end position="143"/>
    </location>
</feature>
<keyword evidence="11" id="KW-0479">Metal-binding</keyword>
<dbReference type="Gene3D" id="1.10.340.70">
    <property type="match status" value="1"/>
</dbReference>
<evidence type="ECO:0000256" key="2">
    <source>
        <dbReference type="ARBA" id="ARBA00022670"/>
    </source>
</evidence>
<evidence type="ECO:0000256" key="5">
    <source>
        <dbReference type="ARBA" id="ARBA00022722"/>
    </source>
</evidence>
<dbReference type="GO" id="GO:0005737">
    <property type="term" value="C:cytoplasm"/>
    <property type="evidence" value="ECO:0007669"/>
    <property type="project" value="UniProtKB-ARBA"/>
</dbReference>
<dbReference type="FunFam" id="3.10.20.370:FF:000001">
    <property type="entry name" value="Retrovirus-related Pol polyprotein from transposon 17.6-like protein"/>
    <property type="match status" value="1"/>
</dbReference>
<dbReference type="InterPro" id="IPR012337">
    <property type="entry name" value="RNaseH-like_sf"/>
</dbReference>
<dbReference type="InterPro" id="IPR021109">
    <property type="entry name" value="Peptidase_aspartic_dom_sf"/>
</dbReference>
<evidence type="ECO:0000256" key="12">
    <source>
        <dbReference type="SAM" id="MobiDB-lite"/>
    </source>
</evidence>
<keyword evidence="6" id="KW-0064">Aspartyl protease</keyword>
<protein>
    <recommendedName>
        <fullName evidence="1">RNA-directed DNA polymerase</fullName>
        <ecNumber evidence="1">2.7.7.49</ecNumber>
    </recommendedName>
</protein>
<evidence type="ECO:0000256" key="11">
    <source>
        <dbReference type="PROSITE-ProRule" id="PRU00047"/>
    </source>
</evidence>
<keyword evidence="7" id="KW-0255">Endonuclease</keyword>
<feature type="region of interest" description="Disordered" evidence="12">
    <location>
        <begin position="132"/>
        <end position="166"/>
    </location>
</feature>
<dbReference type="InterPro" id="IPR041588">
    <property type="entry name" value="Integrase_H2C2"/>
</dbReference>
<dbReference type="WBParaSite" id="HCON_00179090-00001">
    <property type="protein sequence ID" value="HCON_00179090-00001"/>
    <property type="gene ID" value="HCON_00179090"/>
</dbReference>
<dbReference type="InterPro" id="IPR043128">
    <property type="entry name" value="Rev_trsase/Diguanyl_cyclase"/>
</dbReference>
<name>A0A7I4Z618_HAECO</name>
<dbReference type="InterPro" id="IPR001584">
    <property type="entry name" value="Integrase_cat-core"/>
</dbReference>
<dbReference type="Pfam" id="PF17921">
    <property type="entry name" value="Integrase_H2C2"/>
    <property type="match status" value="1"/>
</dbReference>
<feature type="domain" description="Integrase catalytic" evidence="15">
    <location>
        <begin position="1017"/>
        <end position="1102"/>
    </location>
</feature>
<dbReference type="EC" id="2.7.7.49" evidence="1"/>
<sequence length="1102" mass="125736">MATMVELKQAMEQQFQPKKLLMAERFGLMSKSQKAGQTLQEYYAEVQKAAGTCGFEKIKDMRDAMVAMVFIGGLASVETRKRLLEREELTLKEVLEMAEAVERVGKNAPHLKQGVTKLGVAAIASREPRLPPRARVERRESSSIRKAGPTNTLARGRSRTVEKRTRVPPSGPQQCWVCGGRGHIAKQCFFKGKAFCNLCSRPGHLPKVCRMRQCPTKASRQIHWCAEHSDSEDEQEITVSSVRIARCRNHIGNTSLKEGGSSKRKEEFGESPIRYSRVGSRVRMAIEPAIMIPIKVNGSRVDFELDTGVSVSIIDETTWKKIGKPEIKSTKLEATAYNNSPISFDGRCLVNLQFEGRTVMMEVYVLHTANHPLCGRDMIRKLQIDCGPHVRSMEGKPCYTKEQLREKIKSLLEENQVLFQKGLGRCTTAKVSLKLKEGVEKPKFCRVRPVPIALRPKVEAKLQELVENGTLTRVEHSKWATPLVVVPKPGGKIRLCGDYKVTINPQLDINQYPLPKPDDLFHMLNGGKKFSKMDLSDAYMQLELEPESKKYTTINTHRGMFVYNRVPFGIASIPAIFQRIMETTLAGIEGVIIYLDDITVTAPDDVTHLARLREMLKRLREAGFKLKREKCEFLKEEMEFLGHIVDGQGIRPSPKKVQAMLNMPEPKNLKEVESFLGMVQYYGKFIPNLSTLAAPLNGLRKKGVAFRWEEAQRNAVKQIKQRLTEVDVLTHYDPQIPVVLATDASEYGIRAVIYHKMPDGKEKVIAYASRTLTKEERNYSQIEKEALGIVYGVEKFNQFLYGRKFTLLTDHQPLVKIFGPKSGIPTIAAKRLHRWSLRLMIYSFDIEYRKTSEFGNADGLSRLPDPRELPSSQMVVNEVVERQMTSETWKDMVLNEQQVAKATQEDEILKRVYKYVMGGWPPRVKEKQLQPYEKIKAEINVYKGCLMWGSRVVIPKKFRRMVLGVLHHSHYGRNRMMALARRKVWYPGMDKDIQKMAQACDICAAFGNEMRRTPLHPWETPAKVWQRLHMDFAETVDGRRWLVIVDAKSKWPEVVQMGSTTVEKTIEKLKDIFSIHGLPEQIVVDNGPQFIAKEFKEYCIRS</sequence>
<dbReference type="SUPFAM" id="SSF57756">
    <property type="entry name" value="Retrovirus zinc finger-like domains"/>
    <property type="match status" value="1"/>
</dbReference>
<dbReference type="GO" id="GO:0004190">
    <property type="term" value="F:aspartic-type endopeptidase activity"/>
    <property type="evidence" value="ECO:0007669"/>
    <property type="project" value="UniProtKB-KW"/>
</dbReference>
<evidence type="ECO:0000256" key="6">
    <source>
        <dbReference type="ARBA" id="ARBA00022750"/>
    </source>
</evidence>
<keyword evidence="16" id="KW-1185">Reference proteome</keyword>
<dbReference type="SUPFAM" id="SSF50630">
    <property type="entry name" value="Acid proteases"/>
    <property type="match status" value="1"/>
</dbReference>
<dbReference type="GO" id="GO:0004519">
    <property type="term" value="F:endonuclease activity"/>
    <property type="evidence" value="ECO:0007669"/>
    <property type="project" value="UniProtKB-KW"/>
</dbReference>
<dbReference type="GO" id="GO:0008270">
    <property type="term" value="F:zinc ion binding"/>
    <property type="evidence" value="ECO:0007669"/>
    <property type="project" value="UniProtKB-KW"/>
</dbReference>
<evidence type="ECO:0000256" key="1">
    <source>
        <dbReference type="ARBA" id="ARBA00012493"/>
    </source>
</evidence>
<dbReference type="AlphaFoldDB" id="A0A7I4Z618"/>
<dbReference type="SMART" id="SM00343">
    <property type="entry name" value="ZnF_C2HC"/>
    <property type="match status" value="2"/>
</dbReference>
<dbReference type="InterPro" id="IPR001878">
    <property type="entry name" value="Znf_CCHC"/>
</dbReference>
<feature type="domain" description="CCHC-type" evidence="13">
    <location>
        <begin position="175"/>
        <end position="188"/>
    </location>
</feature>
<evidence type="ECO:0000256" key="7">
    <source>
        <dbReference type="ARBA" id="ARBA00022759"/>
    </source>
</evidence>
<accession>A0A7I4Z618</accession>
<dbReference type="CDD" id="cd01647">
    <property type="entry name" value="RT_LTR"/>
    <property type="match status" value="1"/>
</dbReference>
<dbReference type="InterPro" id="IPR041577">
    <property type="entry name" value="RT_RNaseH_2"/>
</dbReference>
<dbReference type="OrthoDB" id="5829234at2759"/>
<keyword evidence="4" id="KW-0548">Nucleotidyltransferase</keyword>
<dbReference type="Gene3D" id="2.40.70.10">
    <property type="entry name" value="Acid Proteases"/>
    <property type="match status" value="1"/>
</dbReference>
<evidence type="ECO:0000259" key="15">
    <source>
        <dbReference type="PROSITE" id="PS50994"/>
    </source>
</evidence>
<dbReference type="Gene3D" id="3.10.10.10">
    <property type="entry name" value="HIV Type 1 Reverse Transcriptase, subunit A, domain 1"/>
    <property type="match status" value="1"/>
</dbReference>
<keyword evidence="8" id="KW-0695">RNA-directed DNA polymerase</keyword>
<evidence type="ECO:0000259" key="13">
    <source>
        <dbReference type="PROSITE" id="PS50158"/>
    </source>
</evidence>
<dbReference type="OMA" id="EKPKFCR"/>
<dbReference type="InterPro" id="IPR050951">
    <property type="entry name" value="Retrovirus_Pol_polyprotein"/>
</dbReference>
<dbReference type="Pfam" id="PF00078">
    <property type="entry name" value="RVT_1"/>
    <property type="match status" value="1"/>
</dbReference>